<dbReference type="Pfam" id="PF00651">
    <property type="entry name" value="BTB"/>
    <property type="match status" value="1"/>
</dbReference>
<evidence type="ECO:0000313" key="3">
    <source>
        <dbReference type="EMBL" id="CAB0015546.1"/>
    </source>
</evidence>
<sequence length="296" mass="34181">MSLNVFLPPETRPFDDMAFGGMNTLSWSEHKKSFLADLHSQYKKNVLIDCSIVSMEGRIMGAHRIVLSTCSTVLEVLKKRNAGRIPVANNPALLHLATAVPRLSARTHLRSRPAPTTHRLNTQLPMPRTSTQPRTFTQLRPRTSTQLGTCTQRRPRTTRHRPRAAFRPKTTIRLRTIRPKTTSQRRPRTITQRRPRTTTQHRPRTCTQLYPRTTTQRRPRTLKLRPQLQRPTPPVRRTISRTSPSKVPKILGIWSWTTMPAATPTPMTRKGRNKSRPIRRDRSRPILPNLPSIRRQ</sequence>
<evidence type="ECO:0000259" key="2">
    <source>
        <dbReference type="Pfam" id="PF00651"/>
    </source>
</evidence>
<feature type="region of interest" description="Disordered" evidence="1">
    <location>
        <begin position="109"/>
        <end position="135"/>
    </location>
</feature>
<feature type="compositionally biased region" description="Polar residues" evidence="1">
    <location>
        <begin position="118"/>
        <end position="135"/>
    </location>
</feature>
<organism evidence="3 4">
    <name type="scientific">Nesidiocoris tenuis</name>
    <dbReference type="NCBI Taxonomy" id="355587"/>
    <lineage>
        <taxon>Eukaryota</taxon>
        <taxon>Metazoa</taxon>
        <taxon>Ecdysozoa</taxon>
        <taxon>Arthropoda</taxon>
        <taxon>Hexapoda</taxon>
        <taxon>Insecta</taxon>
        <taxon>Pterygota</taxon>
        <taxon>Neoptera</taxon>
        <taxon>Paraneoptera</taxon>
        <taxon>Hemiptera</taxon>
        <taxon>Heteroptera</taxon>
        <taxon>Panheteroptera</taxon>
        <taxon>Cimicomorpha</taxon>
        <taxon>Miridae</taxon>
        <taxon>Dicyphina</taxon>
        <taxon>Nesidiocoris</taxon>
    </lineage>
</organism>
<gene>
    <name evidence="3" type="ORF">NTEN_LOCUS19886</name>
</gene>
<dbReference type="EMBL" id="CADCXU010029212">
    <property type="protein sequence ID" value="CAB0015546.1"/>
    <property type="molecule type" value="Genomic_DNA"/>
</dbReference>
<name>A0A6H5HME3_9HEMI</name>
<feature type="region of interest" description="Disordered" evidence="1">
    <location>
        <begin position="167"/>
        <end position="203"/>
    </location>
</feature>
<dbReference type="Gene3D" id="3.30.710.10">
    <property type="entry name" value="Potassium Channel Kv1.1, Chain A"/>
    <property type="match status" value="1"/>
</dbReference>
<evidence type="ECO:0000313" key="4">
    <source>
        <dbReference type="Proteomes" id="UP000479000"/>
    </source>
</evidence>
<proteinExistence type="predicted"/>
<dbReference type="InterPro" id="IPR000210">
    <property type="entry name" value="BTB/POZ_dom"/>
</dbReference>
<reference evidence="3 4" key="1">
    <citation type="submission" date="2020-02" db="EMBL/GenBank/DDBJ databases">
        <authorList>
            <person name="Ferguson B K."/>
        </authorList>
    </citation>
    <scope>NUCLEOTIDE SEQUENCE [LARGE SCALE GENOMIC DNA]</scope>
</reference>
<accession>A0A6H5HME3</accession>
<protein>
    <recommendedName>
        <fullName evidence="2">BTB domain-containing protein</fullName>
    </recommendedName>
</protein>
<feature type="domain" description="BTB" evidence="2">
    <location>
        <begin position="39"/>
        <end position="81"/>
    </location>
</feature>
<feature type="region of interest" description="Disordered" evidence="1">
    <location>
        <begin position="260"/>
        <end position="296"/>
    </location>
</feature>
<dbReference type="InterPro" id="IPR011333">
    <property type="entry name" value="SKP1/BTB/POZ_sf"/>
</dbReference>
<keyword evidence="4" id="KW-1185">Reference proteome</keyword>
<dbReference type="AlphaFoldDB" id="A0A6H5HME3"/>
<dbReference type="Proteomes" id="UP000479000">
    <property type="component" value="Unassembled WGS sequence"/>
</dbReference>
<evidence type="ECO:0000256" key="1">
    <source>
        <dbReference type="SAM" id="MobiDB-lite"/>
    </source>
</evidence>
<dbReference type="SUPFAM" id="SSF54695">
    <property type="entry name" value="POZ domain"/>
    <property type="match status" value="1"/>
</dbReference>
<feature type="non-terminal residue" evidence="3">
    <location>
        <position position="296"/>
    </location>
</feature>